<protein>
    <recommendedName>
        <fullName evidence="1">PseI/NeuA/B-like domain-containing protein</fullName>
    </recommendedName>
</protein>
<dbReference type="PANTHER" id="PTHR42966:SF1">
    <property type="entry name" value="SIALIC ACID SYNTHASE"/>
    <property type="match status" value="1"/>
</dbReference>
<feature type="domain" description="PseI/NeuA/B-like" evidence="1">
    <location>
        <begin position="28"/>
        <end position="291"/>
    </location>
</feature>
<gene>
    <name evidence="2" type="ORF">B7Z01_12295</name>
</gene>
<dbReference type="PANTHER" id="PTHR42966">
    <property type="entry name" value="N-ACETYLNEURAMINATE SYNTHASE"/>
    <property type="match status" value="1"/>
</dbReference>
<comment type="caution">
    <text evidence="2">The sequence shown here is derived from an EMBL/GenBank/DDBJ whole genome shotgun (WGS) entry which is preliminary data.</text>
</comment>
<dbReference type="Proteomes" id="UP000215595">
    <property type="component" value="Unassembled WGS sequence"/>
</dbReference>
<dbReference type="Pfam" id="PF03102">
    <property type="entry name" value="NeuB"/>
    <property type="match status" value="1"/>
</dbReference>
<dbReference type="InterPro" id="IPR036732">
    <property type="entry name" value="AFP_Neu5c_C_sf"/>
</dbReference>
<dbReference type="GO" id="GO:0047444">
    <property type="term" value="F:N-acylneuraminate-9-phosphate synthase activity"/>
    <property type="evidence" value="ECO:0007669"/>
    <property type="project" value="TreeGrafter"/>
</dbReference>
<dbReference type="CDD" id="cd11615">
    <property type="entry name" value="SAF_NeuB_like"/>
    <property type="match status" value="1"/>
</dbReference>
<dbReference type="SUPFAM" id="SSF51569">
    <property type="entry name" value="Aldolase"/>
    <property type="match status" value="1"/>
</dbReference>
<dbReference type="InterPro" id="IPR013785">
    <property type="entry name" value="Aldolase_TIM"/>
</dbReference>
<accession>A0A258FIB9</accession>
<proteinExistence type="predicted"/>
<name>A0A258FIB9_9CAUL</name>
<sequence length="360" mass="37678">MSQTNSTCEIIAEAGVNHDGVEADALRLVQAAAEAGAPTVKFQTFDADELATSDAPTAAYQAAAGEGGHQTGMLRRLALPMTAWGRIAREAEACGIAFLSTPFDIGSARFLVDELGMGRIKVGSGELTNLPFLLDLARLGRPLILSTGMATLQEVRDALGTVVFGRLAESTARPSLSAVREALTLSDAETVLADTMVLQCVTAYPAPHDQANLRVIDTYGALGVVPGLSDHTLGIEVALAAVARGARVIEKHLTLDRGRPGPDHKASLEPAEMAAMVLGARRVTEALGSADKGPVEAERINMAVARRRLVATQAIRAGEVVGPHNVAARRAGGGAEPARLWEITGRPADRDYAVGAWIEA</sequence>
<reference evidence="2 3" key="1">
    <citation type="submission" date="2017-03" db="EMBL/GenBank/DDBJ databases">
        <title>Lifting the veil on microbial sulfur biogeochemistry in mining wastewaters.</title>
        <authorList>
            <person name="Kantor R.S."/>
            <person name="Colenbrander Nelson T."/>
            <person name="Marshall S."/>
            <person name="Bennett D."/>
            <person name="Apte S."/>
            <person name="Camacho D."/>
            <person name="Thomas B.C."/>
            <person name="Warren L.A."/>
            <person name="Banfield J.F."/>
        </authorList>
    </citation>
    <scope>NUCLEOTIDE SEQUENCE [LARGE SCALE GENOMIC DNA]</scope>
    <source>
        <strain evidence="2">32-69-9</strain>
    </source>
</reference>
<dbReference type="InterPro" id="IPR057736">
    <property type="entry name" value="SAF_PseI/NeuA/NeuB"/>
</dbReference>
<dbReference type="SUPFAM" id="SSF51269">
    <property type="entry name" value="AFP III-like domain"/>
    <property type="match status" value="1"/>
</dbReference>
<evidence type="ECO:0000313" key="2">
    <source>
        <dbReference type="EMBL" id="OYX31734.1"/>
    </source>
</evidence>
<organism evidence="2 3">
    <name type="scientific">Brevundimonas subvibrioides</name>
    <dbReference type="NCBI Taxonomy" id="74313"/>
    <lineage>
        <taxon>Bacteria</taxon>
        <taxon>Pseudomonadati</taxon>
        <taxon>Pseudomonadota</taxon>
        <taxon>Alphaproteobacteria</taxon>
        <taxon>Caulobacterales</taxon>
        <taxon>Caulobacteraceae</taxon>
        <taxon>Brevundimonas</taxon>
    </lineage>
</organism>
<evidence type="ECO:0000313" key="3">
    <source>
        <dbReference type="Proteomes" id="UP000215595"/>
    </source>
</evidence>
<dbReference type="Gene3D" id="3.90.1210.10">
    <property type="entry name" value="Antifreeze-like/N-acetylneuraminic acid synthase C-terminal domain"/>
    <property type="match status" value="1"/>
</dbReference>
<dbReference type="AlphaFoldDB" id="A0A258FIB9"/>
<dbReference type="GO" id="GO:0016051">
    <property type="term" value="P:carbohydrate biosynthetic process"/>
    <property type="evidence" value="ECO:0007669"/>
    <property type="project" value="InterPro"/>
</dbReference>
<dbReference type="Gene3D" id="3.20.20.70">
    <property type="entry name" value="Aldolase class I"/>
    <property type="match status" value="1"/>
</dbReference>
<evidence type="ECO:0000259" key="1">
    <source>
        <dbReference type="Pfam" id="PF03102"/>
    </source>
</evidence>
<dbReference type="InterPro" id="IPR051690">
    <property type="entry name" value="PseI-like"/>
</dbReference>
<dbReference type="EMBL" id="NCEB01000029">
    <property type="protein sequence ID" value="OYX31734.1"/>
    <property type="molecule type" value="Genomic_DNA"/>
</dbReference>
<dbReference type="InterPro" id="IPR013132">
    <property type="entry name" value="PseI/NeuA/B-like_N"/>
</dbReference>